<dbReference type="InterPro" id="IPR022770">
    <property type="entry name" value="IucA/IucC-like_C"/>
</dbReference>
<dbReference type="Gene3D" id="1.10.510.40">
    <property type="match status" value="1"/>
</dbReference>
<evidence type="ECO:0000313" key="3">
    <source>
        <dbReference type="Proteomes" id="UP000244754"/>
    </source>
</evidence>
<keyword evidence="3" id="KW-1185">Reference proteome</keyword>
<dbReference type="KEGG" id="clia:C3E79_01850"/>
<proteinExistence type="predicted"/>
<evidence type="ECO:0000313" key="2">
    <source>
        <dbReference type="EMBL" id="AWB83384.1"/>
    </source>
</evidence>
<feature type="domain" description="Aerobactin siderophore biosynthesis IucA/IucC-like C-terminal" evidence="1">
    <location>
        <begin position="62"/>
        <end position="147"/>
    </location>
</feature>
<dbReference type="EMBL" id="CP026948">
    <property type="protein sequence ID" value="AWB83384.1"/>
    <property type="molecule type" value="Genomic_DNA"/>
</dbReference>
<reference evidence="3" key="1">
    <citation type="submission" date="2018-01" db="EMBL/GenBank/DDBJ databases">
        <authorList>
            <person name="Li J."/>
        </authorList>
    </citation>
    <scope>NUCLEOTIDE SEQUENCE [LARGE SCALE GENOMIC DNA]</scope>
    <source>
        <strain evidence="3">2184</strain>
    </source>
</reference>
<dbReference type="Pfam" id="PF06276">
    <property type="entry name" value="FhuF"/>
    <property type="match status" value="1"/>
</dbReference>
<dbReference type="GO" id="GO:0003824">
    <property type="term" value="F:catalytic activity"/>
    <property type="evidence" value="ECO:0007669"/>
    <property type="project" value="UniProtKB-ARBA"/>
</dbReference>
<dbReference type="AlphaFoldDB" id="A0A2S0WCA8"/>
<dbReference type="Proteomes" id="UP000244754">
    <property type="component" value="Chromosome"/>
</dbReference>
<evidence type="ECO:0000259" key="1">
    <source>
        <dbReference type="Pfam" id="PF06276"/>
    </source>
</evidence>
<sequence length="174" mass="19290">MSLEDAAVSRDTRGGGVPAEDPRWYESAGILYYRIPEHLEPMSSWSTGEFCQRSLKSSPPGKGWMGDYDDEQRALSIHTDIFDGVLRHLGALLSDAGVIGDGEFWATVRDCVESYWIDYPDSGRDLPLLADTFRHSCLNRLQLRNPEAMVNLGDQNASLLYAGRIANPAARAGR</sequence>
<organism evidence="2 3">
    <name type="scientific">Corynebacterium liangguodongii</name>
    <dbReference type="NCBI Taxonomy" id="2079535"/>
    <lineage>
        <taxon>Bacteria</taxon>
        <taxon>Bacillati</taxon>
        <taxon>Actinomycetota</taxon>
        <taxon>Actinomycetes</taxon>
        <taxon>Mycobacteriales</taxon>
        <taxon>Corynebacteriaceae</taxon>
        <taxon>Corynebacterium</taxon>
    </lineage>
</organism>
<name>A0A2S0WCA8_9CORY</name>
<protein>
    <recommendedName>
        <fullName evidence="1">Aerobactin siderophore biosynthesis IucA/IucC-like C-terminal domain-containing protein</fullName>
    </recommendedName>
</protein>
<gene>
    <name evidence="2" type="ORF">C3E79_01850</name>
</gene>
<accession>A0A2S0WCA8</accession>